<comment type="caution">
    <text evidence="7">The sequence shown here is derived from an EMBL/GenBank/DDBJ whole genome shotgun (WGS) entry which is preliminary data.</text>
</comment>
<dbReference type="SMART" id="SM00382">
    <property type="entry name" value="AAA"/>
    <property type="match status" value="1"/>
</dbReference>
<evidence type="ECO:0000259" key="6">
    <source>
        <dbReference type="PROSITE" id="PS50045"/>
    </source>
</evidence>
<keyword evidence="4" id="KW-0804">Transcription</keyword>
<keyword evidence="3" id="KW-0805">Transcription regulation</keyword>
<protein>
    <submittedName>
        <fullName evidence="7">PAS domain-containing protein</fullName>
    </submittedName>
</protein>
<dbReference type="InterPro" id="IPR058031">
    <property type="entry name" value="AAA_lid_NorR"/>
</dbReference>
<feature type="domain" description="Sigma-54 factor interaction" evidence="6">
    <location>
        <begin position="297"/>
        <end position="527"/>
    </location>
</feature>
<dbReference type="InterPro" id="IPR009057">
    <property type="entry name" value="Homeodomain-like_sf"/>
</dbReference>
<reference evidence="7 8" key="1">
    <citation type="submission" date="2019-09" db="EMBL/GenBank/DDBJ databases">
        <title>In-depth cultivation of the pig gut microbiome towards novel bacterial diversity and tailored functional studies.</title>
        <authorList>
            <person name="Wylensek D."/>
            <person name="Hitch T.C.A."/>
            <person name="Clavel T."/>
        </authorList>
    </citation>
    <scope>NUCLEOTIDE SEQUENCE [LARGE SCALE GENOMIC DNA]</scope>
    <source>
        <strain evidence="7 8">PG-178-WT-4</strain>
    </source>
</reference>
<keyword evidence="2" id="KW-0067">ATP-binding</keyword>
<dbReference type="InterPro" id="IPR000014">
    <property type="entry name" value="PAS"/>
</dbReference>
<sequence>MRHFMPDTEFSPSHTVLDAFEDAFLLLDSSGRPLYANQAAEKLFDLAKGRRKSALRQLIKELEPASIFQIRDSAAVQQRKIVLEERIFLVRAQLGGQLGTRFEIETGAHCGQTRLAVILRDITDLRQLAADYSASATQLARMTAALRQMDSGLLVTDAWGRIVFFNPALEALLPPAALVRAQGARAADIFAFMDDFSQGTAQEKLRALQPLLPPPGQAPTDGTTPLAVTRRPLMYCNGCHDALYIFEAAPSDEDASGVIPAPSAAPGTIASSPPTAARAKAEEERNTGGAQYALSDFVGQSREILRLKEMIRKVARTSSTVLIQSESGTGKELLAHSLHALSKRSHAPFIKLNCASLPESLLESEIFGYEAGAFTGAKKGGHAGRFEQAHGGTIFLDEIGEMSLPLQAKLLRIIQEREVQRLGGQSTRRVDVRIICATNCDLSAQMRLQLFRSDLYYRLSVVSISIPPLREHKEDIKSLVIHFLRHYSRLFQRRVKGVSKDVYNAFMLYDWPGNVREFANVIEYAFNILEGDLIEMEHLPSQLLHQADAELKSSGNMDALLRAYSVRLVEHALERCKGHKSAAAKALGISRATLYRLLAQDRP</sequence>
<dbReference type="InterPro" id="IPR003593">
    <property type="entry name" value="AAA+_ATPase"/>
</dbReference>
<dbReference type="SUPFAM" id="SSF52540">
    <property type="entry name" value="P-loop containing nucleoside triphosphate hydrolases"/>
    <property type="match status" value="1"/>
</dbReference>
<dbReference type="Gene3D" id="3.40.50.300">
    <property type="entry name" value="P-loop containing nucleotide triphosphate hydrolases"/>
    <property type="match status" value="1"/>
</dbReference>
<evidence type="ECO:0000256" key="1">
    <source>
        <dbReference type="ARBA" id="ARBA00022741"/>
    </source>
</evidence>
<gene>
    <name evidence="7" type="ORF">FYJ44_00380</name>
</gene>
<keyword evidence="8" id="KW-1185">Reference proteome</keyword>
<accession>A0A6L5XH63</accession>
<dbReference type="Pfam" id="PF13188">
    <property type="entry name" value="PAS_8"/>
    <property type="match status" value="1"/>
</dbReference>
<dbReference type="InterPro" id="IPR002197">
    <property type="entry name" value="HTH_Fis"/>
</dbReference>
<dbReference type="PROSITE" id="PS00676">
    <property type="entry name" value="SIGMA54_INTERACT_2"/>
    <property type="match status" value="1"/>
</dbReference>
<dbReference type="Gene3D" id="3.30.450.20">
    <property type="entry name" value="PAS domain"/>
    <property type="match status" value="1"/>
</dbReference>
<dbReference type="Gene3D" id="1.10.8.60">
    <property type="match status" value="1"/>
</dbReference>
<dbReference type="Proteomes" id="UP000477488">
    <property type="component" value="Unassembled WGS sequence"/>
</dbReference>
<name>A0A6L5XH63_9BACT</name>
<dbReference type="AlphaFoldDB" id="A0A6L5XH63"/>
<organism evidence="7 8">
    <name type="scientific">Desulfovibrio porci</name>
    <dbReference type="NCBI Taxonomy" id="2605782"/>
    <lineage>
        <taxon>Bacteria</taxon>
        <taxon>Pseudomonadati</taxon>
        <taxon>Thermodesulfobacteriota</taxon>
        <taxon>Desulfovibrionia</taxon>
        <taxon>Desulfovibrionales</taxon>
        <taxon>Desulfovibrionaceae</taxon>
        <taxon>Desulfovibrio</taxon>
    </lineage>
</organism>
<evidence type="ECO:0000256" key="5">
    <source>
        <dbReference type="SAM" id="MobiDB-lite"/>
    </source>
</evidence>
<evidence type="ECO:0000313" key="8">
    <source>
        <dbReference type="Proteomes" id="UP000477488"/>
    </source>
</evidence>
<dbReference type="GO" id="GO:0006355">
    <property type="term" value="P:regulation of DNA-templated transcription"/>
    <property type="evidence" value="ECO:0007669"/>
    <property type="project" value="InterPro"/>
</dbReference>
<dbReference type="GO" id="GO:0005524">
    <property type="term" value="F:ATP binding"/>
    <property type="evidence" value="ECO:0007669"/>
    <property type="project" value="UniProtKB-KW"/>
</dbReference>
<dbReference type="Pfam" id="PF02954">
    <property type="entry name" value="HTH_8"/>
    <property type="match status" value="1"/>
</dbReference>
<dbReference type="Gene3D" id="1.10.10.60">
    <property type="entry name" value="Homeodomain-like"/>
    <property type="match status" value="1"/>
</dbReference>
<proteinExistence type="predicted"/>
<keyword evidence="1" id="KW-0547">Nucleotide-binding</keyword>
<dbReference type="CDD" id="cd00009">
    <property type="entry name" value="AAA"/>
    <property type="match status" value="1"/>
</dbReference>
<dbReference type="GO" id="GO:0043565">
    <property type="term" value="F:sequence-specific DNA binding"/>
    <property type="evidence" value="ECO:0007669"/>
    <property type="project" value="InterPro"/>
</dbReference>
<feature type="region of interest" description="Disordered" evidence="5">
    <location>
        <begin position="257"/>
        <end position="287"/>
    </location>
</feature>
<dbReference type="InterPro" id="IPR027417">
    <property type="entry name" value="P-loop_NTPase"/>
</dbReference>
<dbReference type="EMBL" id="VUMH01000001">
    <property type="protein sequence ID" value="MSS26530.1"/>
    <property type="molecule type" value="Genomic_DNA"/>
</dbReference>
<dbReference type="SMART" id="SM00091">
    <property type="entry name" value="PAS"/>
    <property type="match status" value="2"/>
</dbReference>
<dbReference type="PRINTS" id="PR01590">
    <property type="entry name" value="HTHFIS"/>
</dbReference>
<evidence type="ECO:0000256" key="2">
    <source>
        <dbReference type="ARBA" id="ARBA00022840"/>
    </source>
</evidence>
<evidence type="ECO:0000313" key="7">
    <source>
        <dbReference type="EMBL" id="MSS26530.1"/>
    </source>
</evidence>
<dbReference type="SUPFAM" id="SSF46689">
    <property type="entry name" value="Homeodomain-like"/>
    <property type="match status" value="1"/>
</dbReference>
<dbReference type="Pfam" id="PF25601">
    <property type="entry name" value="AAA_lid_14"/>
    <property type="match status" value="1"/>
</dbReference>
<dbReference type="Pfam" id="PF00158">
    <property type="entry name" value="Sigma54_activat"/>
    <property type="match status" value="1"/>
</dbReference>
<dbReference type="PROSITE" id="PS50045">
    <property type="entry name" value="SIGMA54_INTERACT_4"/>
    <property type="match status" value="1"/>
</dbReference>
<dbReference type="InterPro" id="IPR002078">
    <property type="entry name" value="Sigma_54_int"/>
</dbReference>
<evidence type="ECO:0000256" key="3">
    <source>
        <dbReference type="ARBA" id="ARBA00023015"/>
    </source>
</evidence>
<dbReference type="PANTHER" id="PTHR32071">
    <property type="entry name" value="TRANSCRIPTIONAL REGULATORY PROTEIN"/>
    <property type="match status" value="1"/>
</dbReference>
<evidence type="ECO:0000256" key="4">
    <source>
        <dbReference type="ARBA" id="ARBA00023163"/>
    </source>
</evidence>
<dbReference type="InterPro" id="IPR025943">
    <property type="entry name" value="Sigma_54_int_dom_ATP-bd_2"/>
</dbReference>
<dbReference type="FunFam" id="3.40.50.300:FF:000006">
    <property type="entry name" value="DNA-binding transcriptional regulator NtrC"/>
    <property type="match status" value="1"/>
</dbReference>